<dbReference type="OrthoDB" id="8251209at2759"/>
<dbReference type="AlphaFoldDB" id="A0A1Y1WQL3"/>
<organism evidence="2 3">
    <name type="scientific">Basidiobolus meristosporus CBS 931.73</name>
    <dbReference type="NCBI Taxonomy" id="1314790"/>
    <lineage>
        <taxon>Eukaryota</taxon>
        <taxon>Fungi</taxon>
        <taxon>Fungi incertae sedis</taxon>
        <taxon>Zoopagomycota</taxon>
        <taxon>Entomophthoromycotina</taxon>
        <taxon>Basidiobolomycetes</taxon>
        <taxon>Basidiobolales</taxon>
        <taxon>Basidiobolaceae</taxon>
        <taxon>Basidiobolus</taxon>
    </lineage>
</organism>
<accession>A0A1Y1WQL3</accession>
<proteinExistence type="predicted"/>
<dbReference type="PANTHER" id="PTHR16057:SF1">
    <property type="entry name" value="PROTEIN LINES HOMOLOG 1"/>
    <property type="match status" value="1"/>
</dbReference>
<dbReference type="PANTHER" id="PTHR16057">
    <property type="entry name" value="WINS1, 2 PROTEIN"/>
    <property type="match status" value="1"/>
</dbReference>
<dbReference type="Proteomes" id="UP000193498">
    <property type="component" value="Unassembled WGS sequence"/>
</dbReference>
<evidence type="ECO:0000259" key="1">
    <source>
        <dbReference type="Pfam" id="PF14694"/>
    </source>
</evidence>
<dbReference type="InParanoid" id="A0A1Y1WQL3"/>
<dbReference type="Pfam" id="PF14694">
    <property type="entry name" value="LINES_N"/>
    <property type="match status" value="1"/>
</dbReference>
<gene>
    <name evidence="2" type="ORF">K493DRAFT_321683</name>
</gene>
<comment type="caution">
    <text evidence="2">The sequence shown here is derived from an EMBL/GenBank/DDBJ whole genome shotgun (WGS) entry which is preliminary data.</text>
</comment>
<dbReference type="InterPro" id="IPR024875">
    <property type="entry name" value="Protein_Lines"/>
</dbReference>
<name>A0A1Y1WQL3_9FUNG</name>
<keyword evidence="3" id="KW-1185">Reference proteome</keyword>
<dbReference type="EMBL" id="MCFE01001006">
    <property type="protein sequence ID" value="ORX75566.1"/>
    <property type="molecule type" value="Genomic_DNA"/>
</dbReference>
<evidence type="ECO:0000313" key="3">
    <source>
        <dbReference type="Proteomes" id="UP000193498"/>
    </source>
</evidence>
<sequence>MLFRIFGDDSDMIWVLFTFQKYETTRAQLPAKWKAYLNKIAPLVTIHDVVTRFFDSLAYDYEILLDFLISSETCELFLTFLVRYLRGFFDASFFANFMVAVPQEDIVRIYEMFGSLEASIRSSLKRNIFPYNATPLVNRLAAVHELLDTKLNKQ</sequence>
<reference evidence="2 3" key="1">
    <citation type="submission" date="2016-07" db="EMBL/GenBank/DDBJ databases">
        <title>Pervasive Adenine N6-methylation of Active Genes in Fungi.</title>
        <authorList>
            <consortium name="DOE Joint Genome Institute"/>
            <person name="Mondo S.J."/>
            <person name="Dannebaum R.O."/>
            <person name="Kuo R.C."/>
            <person name="Labutti K."/>
            <person name="Haridas S."/>
            <person name="Kuo A."/>
            <person name="Salamov A."/>
            <person name="Ahrendt S.R."/>
            <person name="Lipzen A."/>
            <person name="Sullivan W."/>
            <person name="Andreopoulos W.B."/>
            <person name="Clum A."/>
            <person name="Lindquist E."/>
            <person name="Daum C."/>
            <person name="Ramamoorthy G.K."/>
            <person name="Gryganskyi A."/>
            <person name="Culley D."/>
            <person name="Magnuson J.K."/>
            <person name="James T.Y."/>
            <person name="O'Malley M.A."/>
            <person name="Stajich J.E."/>
            <person name="Spatafora J.W."/>
            <person name="Visel A."/>
            <person name="Grigoriev I.V."/>
        </authorList>
    </citation>
    <scope>NUCLEOTIDE SEQUENCE [LARGE SCALE GENOMIC DNA]</scope>
    <source>
        <strain evidence="2 3">CBS 931.73</strain>
    </source>
</reference>
<evidence type="ECO:0000313" key="2">
    <source>
        <dbReference type="EMBL" id="ORX75566.1"/>
    </source>
</evidence>
<feature type="domain" description="Protein Lines N-terminal" evidence="1">
    <location>
        <begin position="49"/>
        <end position="86"/>
    </location>
</feature>
<dbReference type="InterPro" id="IPR032794">
    <property type="entry name" value="LINES_N"/>
</dbReference>
<protein>
    <recommendedName>
        <fullName evidence="1">Protein Lines N-terminal domain-containing protein</fullName>
    </recommendedName>
</protein>